<evidence type="ECO:0000256" key="6">
    <source>
        <dbReference type="ARBA" id="ARBA00022741"/>
    </source>
</evidence>
<evidence type="ECO:0000256" key="1">
    <source>
        <dbReference type="ARBA" id="ARBA00001917"/>
    </source>
</evidence>
<evidence type="ECO:0000256" key="2">
    <source>
        <dbReference type="ARBA" id="ARBA00009881"/>
    </source>
</evidence>
<evidence type="ECO:0000256" key="4">
    <source>
        <dbReference type="ARBA" id="ARBA00022630"/>
    </source>
</evidence>
<keyword evidence="6" id="KW-0547">Nucleotide-binding</keyword>
<dbReference type="GO" id="GO:0018580">
    <property type="term" value="F:nitronate monooxygenase activity"/>
    <property type="evidence" value="ECO:0007669"/>
    <property type="project" value="InterPro"/>
</dbReference>
<keyword evidence="8 12" id="KW-0503">Monooxygenase</keyword>
<dbReference type="Gene3D" id="3.20.20.70">
    <property type="entry name" value="Aldolase class I"/>
    <property type="match status" value="1"/>
</dbReference>
<comment type="similarity">
    <text evidence="2">Belongs to the nitronate monooxygenase family. NMO class I subfamily.</text>
</comment>
<accession>A0A7G5EC30</accession>
<gene>
    <name evidence="12" type="ORF">HS961_01175</name>
</gene>
<dbReference type="InterPro" id="IPR013785">
    <property type="entry name" value="Aldolase_TIM"/>
</dbReference>
<proteinExistence type="inferred from homology"/>
<keyword evidence="7" id="KW-0560">Oxidoreductase</keyword>
<organism evidence="12 13">
    <name type="scientific">Comamonas piscis</name>
    <dbReference type="NCBI Taxonomy" id="1562974"/>
    <lineage>
        <taxon>Bacteria</taxon>
        <taxon>Pseudomonadati</taxon>
        <taxon>Pseudomonadota</taxon>
        <taxon>Betaproteobacteria</taxon>
        <taxon>Burkholderiales</taxon>
        <taxon>Comamonadaceae</taxon>
        <taxon>Comamonas</taxon>
    </lineage>
</organism>
<dbReference type="InterPro" id="IPR004136">
    <property type="entry name" value="NMO"/>
</dbReference>
<keyword evidence="13" id="KW-1185">Reference proteome</keyword>
<protein>
    <recommendedName>
        <fullName evidence="11">Nitronate monooxygenase</fullName>
    </recommendedName>
    <alternativeName>
        <fullName evidence="9">Propionate 3-nitronate monooxygenase</fullName>
    </alternativeName>
</protein>
<dbReference type="RefSeq" id="WP_182325992.1">
    <property type="nucleotide sequence ID" value="NZ_CP058554.1"/>
</dbReference>
<dbReference type="GO" id="GO:0009636">
    <property type="term" value="P:response to toxic substance"/>
    <property type="evidence" value="ECO:0007669"/>
    <property type="project" value="UniProtKB-KW"/>
</dbReference>
<dbReference type="Proteomes" id="UP000515240">
    <property type="component" value="Chromosome"/>
</dbReference>
<dbReference type="EMBL" id="CP058554">
    <property type="protein sequence ID" value="QMV71555.1"/>
    <property type="molecule type" value="Genomic_DNA"/>
</dbReference>
<keyword evidence="5" id="KW-0288">FMN</keyword>
<dbReference type="GO" id="GO:0000166">
    <property type="term" value="F:nucleotide binding"/>
    <property type="evidence" value="ECO:0007669"/>
    <property type="project" value="UniProtKB-KW"/>
</dbReference>
<dbReference type="Pfam" id="PF03060">
    <property type="entry name" value="NMO"/>
    <property type="match status" value="1"/>
</dbReference>
<comment type="cofactor">
    <cofactor evidence="1">
        <name>FMN</name>
        <dbReference type="ChEBI" id="CHEBI:58210"/>
    </cofactor>
</comment>
<dbReference type="FunFam" id="3.20.20.70:FF:000154">
    <property type="entry name" value="Probable nitronate monooxygenase"/>
    <property type="match status" value="1"/>
</dbReference>
<dbReference type="KEGG" id="cpis:HS961_01175"/>
<evidence type="ECO:0000256" key="9">
    <source>
        <dbReference type="ARBA" id="ARBA00031155"/>
    </source>
</evidence>
<reference evidence="12 13" key="1">
    <citation type="journal article" date="2020" name="G3 (Bethesda)">
        <title>CeMbio - The Caenorhabditis elegans Microbiome Resource.</title>
        <authorList>
            <person name="Dirksen P."/>
            <person name="Assie A."/>
            <person name="Zimmermann J."/>
            <person name="Zhang F."/>
            <person name="Tietje A.M."/>
            <person name="Marsh S.A."/>
            <person name="Felix M.A."/>
            <person name="Shapira M."/>
            <person name="Kaleta C."/>
            <person name="Schulenburg H."/>
            <person name="Samuel B."/>
        </authorList>
    </citation>
    <scope>NUCLEOTIDE SEQUENCE [LARGE SCALE GENOMIC DNA]</scope>
    <source>
        <strain evidence="12 13">BIGb0172</strain>
    </source>
</reference>
<evidence type="ECO:0000313" key="13">
    <source>
        <dbReference type="Proteomes" id="UP000515240"/>
    </source>
</evidence>
<dbReference type="AlphaFoldDB" id="A0A7G5EC30"/>
<comment type="catalytic activity">
    <reaction evidence="10">
        <text>3 propionate 3-nitronate + 3 O2 + H2O = 3 3-oxopropanoate + 2 nitrate + nitrite + H2O2 + 3 H(+)</text>
        <dbReference type="Rhea" id="RHEA:57332"/>
        <dbReference type="ChEBI" id="CHEBI:15377"/>
        <dbReference type="ChEBI" id="CHEBI:15378"/>
        <dbReference type="ChEBI" id="CHEBI:15379"/>
        <dbReference type="ChEBI" id="CHEBI:16240"/>
        <dbReference type="ChEBI" id="CHEBI:16301"/>
        <dbReference type="ChEBI" id="CHEBI:17632"/>
        <dbReference type="ChEBI" id="CHEBI:33190"/>
        <dbReference type="ChEBI" id="CHEBI:136067"/>
    </reaction>
</comment>
<dbReference type="SUPFAM" id="SSF51412">
    <property type="entry name" value="Inosine monophosphate dehydrogenase (IMPDH)"/>
    <property type="match status" value="1"/>
</dbReference>
<evidence type="ECO:0000313" key="12">
    <source>
        <dbReference type="EMBL" id="QMV71555.1"/>
    </source>
</evidence>
<sequence>MTRNLTQELDLQLPVVQGPMTGSDSPALAAAVSDAGGLGSLGCGMRSPQAMAEAAAAVRAQTDRPFAMNLFVQATPAPDAATVQQALQRLAPLYARFGAEPAVPAQWCEDFAQQLDALVACRPAVASFTFGILSAAQVQRLQAAGSQVWGTATTVAEALAWQAVGADAVIASGSEAGGHRGTFLADYAASMVSTLPLLRDCVLQLQVPVIAAGGIMDGAGIAAAQALGAQAVQMGTAFLVCPESAINAAYRAALATAQATDTVTTRTISGRPARGIRNAMVDALEADEAAIPPYPVQNALTGALRKLAGAAGDAQYLSLWAGQGVALARALPAAQLLQKLKEEWLAAGAQ</sequence>
<dbReference type="CDD" id="cd04730">
    <property type="entry name" value="NPD_like"/>
    <property type="match status" value="1"/>
</dbReference>
<name>A0A7G5EC30_9BURK</name>
<dbReference type="PANTHER" id="PTHR42747">
    <property type="entry name" value="NITRONATE MONOOXYGENASE-RELATED"/>
    <property type="match status" value="1"/>
</dbReference>
<evidence type="ECO:0000256" key="5">
    <source>
        <dbReference type="ARBA" id="ARBA00022643"/>
    </source>
</evidence>
<evidence type="ECO:0000256" key="7">
    <source>
        <dbReference type="ARBA" id="ARBA00023002"/>
    </source>
</evidence>
<evidence type="ECO:0000256" key="8">
    <source>
        <dbReference type="ARBA" id="ARBA00023033"/>
    </source>
</evidence>
<evidence type="ECO:0000256" key="10">
    <source>
        <dbReference type="ARBA" id="ARBA00049401"/>
    </source>
</evidence>
<dbReference type="PANTHER" id="PTHR42747:SF3">
    <property type="entry name" value="NITRONATE MONOOXYGENASE-RELATED"/>
    <property type="match status" value="1"/>
</dbReference>
<evidence type="ECO:0000256" key="11">
    <source>
        <dbReference type="ARBA" id="ARBA00067136"/>
    </source>
</evidence>
<keyword evidence="4" id="KW-0285">Flavoprotein</keyword>
<evidence type="ECO:0000256" key="3">
    <source>
        <dbReference type="ARBA" id="ARBA00022575"/>
    </source>
</evidence>
<keyword evidence="3" id="KW-0216">Detoxification</keyword>